<dbReference type="InterPro" id="IPR036465">
    <property type="entry name" value="vWFA_dom_sf"/>
</dbReference>
<dbReference type="Pfam" id="PF01882">
    <property type="entry name" value="DUF58"/>
    <property type="match status" value="1"/>
</dbReference>
<dbReference type="SUPFAM" id="SSF53300">
    <property type="entry name" value="vWA-like"/>
    <property type="match status" value="1"/>
</dbReference>
<evidence type="ECO:0000256" key="1">
    <source>
        <dbReference type="SAM" id="MobiDB-lite"/>
    </source>
</evidence>
<reference evidence="3 4" key="1">
    <citation type="submission" date="2019-03" db="EMBL/GenBank/DDBJ databases">
        <title>Genomic Encyclopedia of Archaeal and Bacterial Type Strains, Phase II (KMG-II): from individual species to whole genera.</title>
        <authorList>
            <person name="Goeker M."/>
        </authorList>
    </citation>
    <scope>NUCLEOTIDE SEQUENCE [LARGE SCALE GENOMIC DNA]</scope>
    <source>
        <strain evidence="3 4">DSM 26433</strain>
    </source>
</reference>
<name>A0A4R1N359_9RHOB</name>
<feature type="region of interest" description="Disordered" evidence="1">
    <location>
        <begin position="1"/>
        <end position="20"/>
    </location>
</feature>
<gene>
    <name evidence="3" type="ORF">BXY66_3406</name>
</gene>
<dbReference type="OrthoDB" id="9776116at2"/>
<comment type="caution">
    <text evidence="3">The sequence shown here is derived from an EMBL/GenBank/DDBJ whole genome shotgun (WGS) entry which is preliminary data.</text>
</comment>
<proteinExistence type="predicted"/>
<accession>A0A4R1N359</accession>
<dbReference type="PANTHER" id="PTHR33608:SF12">
    <property type="entry name" value="DUF58 DOMAIN-CONTAINING PROTEIN"/>
    <property type="match status" value="1"/>
</dbReference>
<keyword evidence="4" id="KW-1185">Reference proteome</keyword>
<dbReference type="InterPro" id="IPR002881">
    <property type="entry name" value="DUF58"/>
</dbReference>
<dbReference type="Proteomes" id="UP000295673">
    <property type="component" value="Unassembled WGS sequence"/>
</dbReference>
<evidence type="ECO:0000313" key="4">
    <source>
        <dbReference type="Proteomes" id="UP000295673"/>
    </source>
</evidence>
<dbReference type="AlphaFoldDB" id="A0A4R1N359"/>
<dbReference type="PANTHER" id="PTHR33608">
    <property type="entry name" value="BLL2464 PROTEIN"/>
    <property type="match status" value="1"/>
</dbReference>
<feature type="domain" description="DUF58" evidence="2">
    <location>
        <begin position="71"/>
        <end position="280"/>
    </location>
</feature>
<dbReference type="RefSeq" id="WP_132861510.1">
    <property type="nucleotide sequence ID" value="NZ_SMGR01000003.1"/>
</dbReference>
<sequence length="325" mass="35582">MADRAAISRTGIGHGSASSDLDPRVHLTLPGLRALEAQARAISFLPKQPAKSALNGRHSSRIRGRGLDFEELREYLPSDDVRAIDWKVTARTGTPFVRVYTEERDRPTLIVVDQRMSMFFGTRHNTKAVTAGECAAIAAFRILDQGDRVGGIVFGDQHIAEVRPKRSRASLTQFLSRVADANALLHANAPEVKPTTINQVLRSVQKIATRDHLVIIISDFSAVNDATRHLLGGISRRNDLILGLVTDPSSDDLPDNARVTASDGTLQAELNLNDATVRQDLLNLSRGRIADVLAWQNHMKVSILPLTTAKDTLPQMLGLMGRAQK</sequence>
<organism evidence="3 4">
    <name type="scientific">Shimia isoporae</name>
    <dbReference type="NCBI Taxonomy" id="647720"/>
    <lineage>
        <taxon>Bacteria</taxon>
        <taxon>Pseudomonadati</taxon>
        <taxon>Pseudomonadota</taxon>
        <taxon>Alphaproteobacteria</taxon>
        <taxon>Rhodobacterales</taxon>
        <taxon>Roseobacteraceae</taxon>
    </lineage>
</organism>
<evidence type="ECO:0000313" key="3">
    <source>
        <dbReference type="EMBL" id="TCL00759.1"/>
    </source>
</evidence>
<evidence type="ECO:0000259" key="2">
    <source>
        <dbReference type="Pfam" id="PF01882"/>
    </source>
</evidence>
<dbReference type="EMBL" id="SMGR01000003">
    <property type="protein sequence ID" value="TCL00759.1"/>
    <property type="molecule type" value="Genomic_DNA"/>
</dbReference>
<protein>
    <submittedName>
        <fullName evidence="3">Uncharacterized protein DUF58</fullName>
    </submittedName>
</protein>